<proteinExistence type="predicted"/>
<dbReference type="Pfam" id="PF02643">
    <property type="entry name" value="DUF192"/>
    <property type="match status" value="1"/>
</dbReference>
<gene>
    <name evidence="2" type="ORF">UR34_C0005G0009</name>
</gene>
<keyword evidence="1" id="KW-0472">Membrane</keyword>
<comment type="caution">
    <text evidence="2">The sequence shown here is derived from an EMBL/GenBank/DDBJ whole genome shotgun (WGS) entry which is preliminary data.</text>
</comment>
<dbReference type="InterPro" id="IPR038695">
    <property type="entry name" value="Saro_0823-like_sf"/>
</dbReference>
<dbReference type="AlphaFoldDB" id="A0A0F9ZZ22"/>
<reference evidence="2 3" key="1">
    <citation type="journal article" date="2015" name="Nature">
        <title>rRNA introns, odd ribosomes, and small enigmatic genomes across a large radiation of phyla.</title>
        <authorList>
            <person name="Brown C.T."/>
            <person name="Hug L.A."/>
            <person name="Thomas B.C."/>
            <person name="Sharon I."/>
            <person name="Castelle C.J."/>
            <person name="Singh A."/>
            <person name="Wilkins M.J."/>
            <person name="Williams K.H."/>
            <person name="Banfield J.F."/>
        </authorList>
    </citation>
    <scope>NUCLEOTIDE SEQUENCE [LARGE SCALE GENOMIC DNA]</scope>
</reference>
<feature type="transmembrane region" description="Helical" evidence="1">
    <location>
        <begin position="7"/>
        <end position="25"/>
    </location>
</feature>
<dbReference type="Proteomes" id="UP000034302">
    <property type="component" value="Unassembled WGS sequence"/>
</dbReference>
<evidence type="ECO:0008006" key="4">
    <source>
        <dbReference type="Google" id="ProtNLM"/>
    </source>
</evidence>
<dbReference type="PANTHER" id="PTHR37953:SF1">
    <property type="entry name" value="UPF0127 PROTEIN MJ1496"/>
    <property type="match status" value="1"/>
</dbReference>
<dbReference type="InterPro" id="IPR003795">
    <property type="entry name" value="DUF192"/>
</dbReference>
<keyword evidence="1" id="KW-0812">Transmembrane</keyword>
<name>A0A0F9ZZ22_9BACT</name>
<dbReference type="Gene3D" id="2.60.120.1140">
    <property type="entry name" value="Protein of unknown function DUF192"/>
    <property type="match status" value="1"/>
</dbReference>
<keyword evidence="1" id="KW-1133">Transmembrane helix</keyword>
<evidence type="ECO:0000313" key="3">
    <source>
        <dbReference type="Proteomes" id="UP000034302"/>
    </source>
</evidence>
<accession>A0A0F9ZZ22</accession>
<organism evidence="2 3">
    <name type="scientific">candidate division WS6 bacterium GW2011_GWC1_33_20</name>
    <dbReference type="NCBI Taxonomy" id="1619089"/>
    <lineage>
        <taxon>Bacteria</taxon>
        <taxon>Candidatus Dojkabacteria</taxon>
    </lineage>
</organism>
<dbReference type="PANTHER" id="PTHR37953">
    <property type="entry name" value="UPF0127 PROTEIN MJ1496"/>
    <property type="match status" value="1"/>
</dbReference>
<dbReference type="EMBL" id="LBOV01000005">
    <property type="protein sequence ID" value="KKP44186.1"/>
    <property type="molecule type" value="Genomic_DNA"/>
</dbReference>
<sequence length="177" mass="20318">MNSQLKLILYILLVVSIFYFIQNKFSIFDIKLSDDVNKEQNEEEVINKDNTVEIFNSDGKTIIVNVELADTVLARSNGLSGRKELGEYNGMLFIMDEEDISPFWMKDMYITLDMIFIDSRGYVVDIKENLSICESDYCLNILSEKPFKYVLEVNGNFCLSNRVGVGNTVIFNISSEE</sequence>
<protein>
    <recommendedName>
        <fullName evidence="4">DUF192 domain-containing protein</fullName>
    </recommendedName>
</protein>
<evidence type="ECO:0000256" key="1">
    <source>
        <dbReference type="SAM" id="Phobius"/>
    </source>
</evidence>
<evidence type="ECO:0000313" key="2">
    <source>
        <dbReference type="EMBL" id="KKP44186.1"/>
    </source>
</evidence>